<evidence type="ECO:0000256" key="7">
    <source>
        <dbReference type="ARBA" id="ARBA00022833"/>
    </source>
</evidence>
<feature type="domain" description="CP-type G" evidence="12">
    <location>
        <begin position="66"/>
        <end position="224"/>
    </location>
</feature>
<dbReference type="Gene3D" id="3.40.50.300">
    <property type="entry name" value="P-loop containing nucleotide triphosphate hydrolases"/>
    <property type="match status" value="1"/>
</dbReference>
<dbReference type="SUPFAM" id="SSF50249">
    <property type="entry name" value="Nucleic acid-binding proteins"/>
    <property type="match status" value="1"/>
</dbReference>
<dbReference type="Gene3D" id="1.10.40.50">
    <property type="entry name" value="Probable gtpase engc, domain 3"/>
    <property type="match status" value="1"/>
</dbReference>
<keyword evidence="1 10" id="KW-0963">Cytoplasm</keyword>
<dbReference type="InterPro" id="IPR012340">
    <property type="entry name" value="NA-bd_OB-fold"/>
</dbReference>
<evidence type="ECO:0000259" key="12">
    <source>
        <dbReference type="PROSITE" id="PS51721"/>
    </source>
</evidence>
<dbReference type="CDD" id="cd01854">
    <property type="entry name" value="YjeQ_EngC"/>
    <property type="match status" value="1"/>
</dbReference>
<dbReference type="InterPro" id="IPR010914">
    <property type="entry name" value="RsgA_GTPase_dom"/>
</dbReference>
<evidence type="ECO:0000256" key="2">
    <source>
        <dbReference type="ARBA" id="ARBA00022517"/>
    </source>
</evidence>
<dbReference type="Pfam" id="PF03193">
    <property type="entry name" value="RsgA_GTPase"/>
    <property type="match status" value="1"/>
</dbReference>
<dbReference type="NCBIfam" id="TIGR00157">
    <property type="entry name" value="ribosome small subunit-dependent GTPase A"/>
    <property type="match status" value="1"/>
</dbReference>
<keyword evidence="4 10" id="KW-0699">rRNA-binding</keyword>
<dbReference type="Pfam" id="PF16745">
    <property type="entry name" value="RsgA_N"/>
    <property type="match status" value="1"/>
</dbReference>
<evidence type="ECO:0000256" key="4">
    <source>
        <dbReference type="ARBA" id="ARBA00022730"/>
    </source>
</evidence>
<protein>
    <recommendedName>
        <fullName evidence="10">Small ribosomal subunit biogenesis GTPase RsgA</fullName>
        <ecNumber evidence="10">3.6.1.-</ecNumber>
    </recommendedName>
</protein>
<evidence type="ECO:0000313" key="13">
    <source>
        <dbReference type="EMBL" id="MFC4804887.1"/>
    </source>
</evidence>
<feature type="binding site" evidence="10">
    <location>
        <position position="256"/>
    </location>
    <ligand>
        <name>Zn(2+)</name>
        <dbReference type="ChEBI" id="CHEBI:29105"/>
    </ligand>
</feature>
<dbReference type="EC" id="3.6.1.-" evidence="10"/>
<sequence>MNLQGIVVKSISSFYTVDTPVGRYVCKARGIFKKDKTLLLVGDKVEIRVTDEEEKEGIIEELFPRTNLLVRPPIANVTKALLFFSIKDPEPNRSLIDRFIVLASEQNLEVSLCFSKTDLDEDGRLDALAQIYKGLGYPFFDISTYEGRNIQELKNDLKGHITVIAGPSGAGKSSFINTLNEDFEIKTGEVSEKIGRGRHTTRHTELLKIDEDSWIADTPGFSSLSLEHIPSKELKEYFVEFHDYDIDCKFGYDCIHDKEPDCRVREALEQGRIGAERYESYKQLLKEIQEQEKRR</sequence>
<keyword evidence="3 10" id="KW-0479">Metal-binding</keyword>
<dbReference type="Proteomes" id="UP001595916">
    <property type="component" value="Unassembled WGS sequence"/>
</dbReference>
<comment type="subcellular location">
    <subcellularLocation>
        <location evidence="10">Cytoplasm</location>
    </subcellularLocation>
</comment>
<keyword evidence="8 10" id="KW-0694">RNA-binding</keyword>
<feature type="binding site" evidence="10">
    <location>
        <position position="254"/>
    </location>
    <ligand>
        <name>Zn(2+)</name>
        <dbReference type="ChEBI" id="CHEBI:29105"/>
    </ligand>
</feature>
<organism evidence="13 14">
    <name type="scientific">Filifactor villosus</name>
    <dbReference type="NCBI Taxonomy" id="29374"/>
    <lineage>
        <taxon>Bacteria</taxon>
        <taxon>Bacillati</taxon>
        <taxon>Bacillota</taxon>
        <taxon>Clostridia</taxon>
        <taxon>Peptostreptococcales</taxon>
        <taxon>Filifactoraceae</taxon>
        <taxon>Filifactor</taxon>
    </lineage>
</organism>
<keyword evidence="14" id="KW-1185">Reference proteome</keyword>
<evidence type="ECO:0000256" key="5">
    <source>
        <dbReference type="ARBA" id="ARBA00022741"/>
    </source>
</evidence>
<feature type="binding site" evidence="10">
    <location>
        <position position="262"/>
    </location>
    <ligand>
        <name>Zn(2+)</name>
        <dbReference type="ChEBI" id="CHEBI:29105"/>
    </ligand>
</feature>
<keyword evidence="9 10" id="KW-0342">GTP-binding</keyword>
<dbReference type="InterPro" id="IPR030378">
    <property type="entry name" value="G_CP_dom"/>
</dbReference>
<evidence type="ECO:0000256" key="3">
    <source>
        <dbReference type="ARBA" id="ARBA00022723"/>
    </source>
</evidence>
<dbReference type="PANTHER" id="PTHR32120">
    <property type="entry name" value="SMALL RIBOSOMAL SUBUNIT BIOGENESIS GTPASE RSGA"/>
    <property type="match status" value="1"/>
</dbReference>
<evidence type="ECO:0000256" key="6">
    <source>
        <dbReference type="ARBA" id="ARBA00022801"/>
    </source>
</evidence>
<keyword evidence="2 10" id="KW-0690">Ribosome biogenesis</keyword>
<dbReference type="PANTHER" id="PTHR32120:SF11">
    <property type="entry name" value="SMALL RIBOSOMAL SUBUNIT BIOGENESIS GTPASE RSGA 1, MITOCHONDRIAL-RELATED"/>
    <property type="match status" value="1"/>
</dbReference>
<evidence type="ECO:0000256" key="8">
    <source>
        <dbReference type="ARBA" id="ARBA00022884"/>
    </source>
</evidence>
<accession>A0ABV9QLE4</accession>
<keyword evidence="5 10" id="KW-0547">Nucleotide-binding</keyword>
<evidence type="ECO:0000256" key="10">
    <source>
        <dbReference type="HAMAP-Rule" id="MF_01820"/>
    </source>
</evidence>
<feature type="domain" description="EngC GTPase" evidence="11">
    <location>
        <begin position="75"/>
        <end position="222"/>
    </location>
</feature>
<evidence type="ECO:0000256" key="9">
    <source>
        <dbReference type="ARBA" id="ARBA00023134"/>
    </source>
</evidence>
<dbReference type="Gene3D" id="2.40.50.140">
    <property type="entry name" value="Nucleic acid-binding proteins"/>
    <property type="match status" value="1"/>
</dbReference>
<evidence type="ECO:0000313" key="14">
    <source>
        <dbReference type="Proteomes" id="UP001595916"/>
    </source>
</evidence>
<dbReference type="SUPFAM" id="SSF52540">
    <property type="entry name" value="P-loop containing nucleoside triphosphate hydrolases"/>
    <property type="match status" value="1"/>
</dbReference>
<evidence type="ECO:0000256" key="1">
    <source>
        <dbReference type="ARBA" id="ARBA00022490"/>
    </source>
</evidence>
<dbReference type="InterPro" id="IPR004881">
    <property type="entry name" value="Ribosome_biogen_GTPase_RsgA"/>
</dbReference>
<comment type="similarity">
    <text evidence="10">Belongs to the TRAFAC class YlqF/YawG GTPase family. RsgA subfamily.</text>
</comment>
<evidence type="ECO:0000259" key="11">
    <source>
        <dbReference type="PROSITE" id="PS50936"/>
    </source>
</evidence>
<name>A0ABV9QLE4_9FIRM</name>
<feature type="binding site" evidence="10">
    <location>
        <position position="248"/>
    </location>
    <ligand>
        <name>Zn(2+)</name>
        <dbReference type="ChEBI" id="CHEBI:29105"/>
    </ligand>
</feature>
<dbReference type="PROSITE" id="PS50936">
    <property type="entry name" value="ENGC_GTPASE"/>
    <property type="match status" value="1"/>
</dbReference>
<dbReference type="HAMAP" id="MF_01820">
    <property type="entry name" value="GTPase_RsgA"/>
    <property type="match status" value="1"/>
</dbReference>
<comment type="subunit">
    <text evidence="10">Monomer. Associates with 30S ribosomal subunit, binds 16S rRNA.</text>
</comment>
<comment type="cofactor">
    <cofactor evidence="10">
        <name>Zn(2+)</name>
        <dbReference type="ChEBI" id="CHEBI:29105"/>
    </cofactor>
    <text evidence="10">Binds 1 zinc ion per subunit.</text>
</comment>
<comment type="function">
    <text evidence="10">One of several proteins that assist in the late maturation steps of the functional core of the 30S ribosomal subunit. Helps release RbfA from mature subunits. May play a role in the assembly of ribosomal proteins into the subunit. Circularly permuted GTPase that catalyzes slow GTP hydrolysis, GTPase activity is stimulated by the 30S ribosomal subunit.</text>
</comment>
<dbReference type="InterPro" id="IPR031944">
    <property type="entry name" value="RsgA_N"/>
</dbReference>
<keyword evidence="7 10" id="KW-0862">Zinc</keyword>
<dbReference type="RefSeq" id="WP_379788415.1">
    <property type="nucleotide sequence ID" value="NZ_JBHSHL010000025.1"/>
</dbReference>
<comment type="caution">
    <text evidence="13">The sequence shown here is derived from an EMBL/GenBank/DDBJ whole genome shotgun (WGS) entry which is preliminary data.</text>
</comment>
<dbReference type="PROSITE" id="PS51721">
    <property type="entry name" value="G_CP"/>
    <property type="match status" value="1"/>
</dbReference>
<feature type="binding site" evidence="10">
    <location>
        <begin position="115"/>
        <end position="118"/>
    </location>
    <ligand>
        <name>GTP</name>
        <dbReference type="ChEBI" id="CHEBI:37565"/>
    </ligand>
</feature>
<gene>
    <name evidence="10 13" type="primary">rsgA</name>
    <name evidence="13" type="ORF">ACFO4R_07310</name>
</gene>
<reference evidence="14" key="1">
    <citation type="journal article" date="2019" name="Int. J. Syst. Evol. Microbiol.">
        <title>The Global Catalogue of Microorganisms (GCM) 10K type strain sequencing project: providing services to taxonomists for standard genome sequencing and annotation.</title>
        <authorList>
            <consortium name="The Broad Institute Genomics Platform"/>
            <consortium name="The Broad Institute Genome Sequencing Center for Infectious Disease"/>
            <person name="Wu L."/>
            <person name="Ma J."/>
        </authorList>
    </citation>
    <scope>NUCLEOTIDE SEQUENCE [LARGE SCALE GENOMIC DNA]</scope>
    <source>
        <strain evidence="14">CCUG 46385</strain>
    </source>
</reference>
<dbReference type="EMBL" id="JBHSHL010000025">
    <property type="protein sequence ID" value="MFC4804887.1"/>
    <property type="molecule type" value="Genomic_DNA"/>
</dbReference>
<feature type="binding site" evidence="10">
    <location>
        <begin position="166"/>
        <end position="174"/>
    </location>
    <ligand>
        <name>GTP</name>
        <dbReference type="ChEBI" id="CHEBI:37565"/>
    </ligand>
</feature>
<proteinExistence type="inferred from homology"/>
<dbReference type="InterPro" id="IPR027417">
    <property type="entry name" value="P-loop_NTPase"/>
</dbReference>
<keyword evidence="6 10" id="KW-0378">Hydrolase</keyword>